<dbReference type="GO" id="GO:0006412">
    <property type="term" value="P:translation"/>
    <property type="evidence" value="ECO:0007669"/>
    <property type="project" value="UniProtKB-UniRule"/>
</dbReference>
<dbReference type="InterPro" id="IPR036853">
    <property type="entry name" value="Ribosomal_uL14_sf"/>
</dbReference>
<dbReference type="AlphaFoldDB" id="A0A2M7UHJ1"/>
<dbReference type="EMBL" id="PFOI01000040">
    <property type="protein sequence ID" value="PIZ70686.1"/>
    <property type="molecule type" value="Genomic_DNA"/>
</dbReference>
<dbReference type="PANTHER" id="PTHR11761:SF3">
    <property type="entry name" value="LARGE RIBOSOMAL SUBUNIT PROTEIN UL14M"/>
    <property type="match status" value="1"/>
</dbReference>
<gene>
    <name evidence="3" type="primary">rplN</name>
    <name evidence="6" type="ORF">COY09_02400</name>
</gene>
<evidence type="ECO:0000313" key="6">
    <source>
        <dbReference type="EMBL" id="PIZ70686.1"/>
    </source>
</evidence>
<comment type="caution">
    <text evidence="6">The sequence shown here is derived from an EMBL/GenBank/DDBJ whole genome shotgun (WGS) entry which is preliminary data.</text>
</comment>
<evidence type="ECO:0000256" key="1">
    <source>
        <dbReference type="ARBA" id="ARBA00022980"/>
    </source>
</evidence>
<dbReference type="Pfam" id="PF00238">
    <property type="entry name" value="Ribosomal_L14"/>
    <property type="match status" value="1"/>
</dbReference>
<dbReference type="GO" id="GO:0022625">
    <property type="term" value="C:cytosolic large ribosomal subunit"/>
    <property type="evidence" value="ECO:0007669"/>
    <property type="project" value="TreeGrafter"/>
</dbReference>
<dbReference type="InterPro" id="IPR019972">
    <property type="entry name" value="Ribosomal_uL14_CS"/>
</dbReference>
<dbReference type="SMART" id="SM01374">
    <property type="entry name" value="Ribosomal_L14"/>
    <property type="match status" value="1"/>
</dbReference>
<dbReference type="PROSITE" id="PS00049">
    <property type="entry name" value="RIBOSOMAL_L14"/>
    <property type="match status" value="1"/>
</dbReference>
<dbReference type="SUPFAM" id="SSF50193">
    <property type="entry name" value="Ribosomal protein L14"/>
    <property type="match status" value="1"/>
</dbReference>
<comment type="similarity">
    <text evidence="3 4">Belongs to the universal ribosomal protein uL14 family.</text>
</comment>
<proteinExistence type="inferred from homology"/>
<comment type="function">
    <text evidence="3 5">Binds to 23S rRNA. Forms part of two intersubunit bridges in the 70S ribosome.</text>
</comment>
<keyword evidence="3 5" id="KW-0699">rRNA-binding</keyword>
<evidence type="ECO:0000256" key="3">
    <source>
        <dbReference type="HAMAP-Rule" id="MF_01367"/>
    </source>
</evidence>
<dbReference type="PANTHER" id="PTHR11761">
    <property type="entry name" value="50S/60S RIBOSOMAL PROTEIN L14/L23"/>
    <property type="match status" value="1"/>
</dbReference>
<dbReference type="Gene3D" id="2.40.150.20">
    <property type="entry name" value="Ribosomal protein L14"/>
    <property type="match status" value="1"/>
</dbReference>
<evidence type="ECO:0000256" key="2">
    <source>
        <dbReference type="ARBA" id="ARBA00023274"/>
    </source>
</evidence>
<dbReference type="InterPro" id="IPR000218">
    <property type="entry name" value="Ribosomal_uL14"/>
</dbReference>
<name>A0A2M7UHJ1_9BACT</name>
<protein>
    <recommendedName>
        <fullName evidence="3">Large ribosomal subunit protein uL14</fullName>
    </recommendedName>
</protein>
<sequence length="120" mass="13528">MIQSGTNLIVADNTGAKRIRCFKILGGTRRRYAQVGDIIVASVKEAEPRQSTKKGEKIKAVIVRQKKALRRPDGSYIRFDDNAAVIVDGMEPRGNRIFGPVARELRERFMKIISMAPEVW</sequence>
<keyword evidence="3 5" id="KW-0694">RNA-binding</keyword>
<keyword evidence="2 3" id="KW-0687">Ribonucleoprotein</keyword>
<organism evidence="6 7">
    <name type="scientific">Candidatus Portnoybacteria bacterium CG_4_10_14_0_2_um_filter_39_11</name>
    <dbReference type="NCBI Taxonomy" id="1974797"/>
    <lineage>
        <taxon>Bacteria</taxon>
        <taxon>Candidatus Portnoyibacteriota</taxon>
    </lineage>
</organism>
<dbReference type="HAMAP" id="MF_01367">
    <property type="entry name" value="Ribosomal_uL14"/>
    <property type="match status" value="1"/>
</dbReference>
<accession>A0A2M7UHJ1</accession>
<dbReference type="GO" id="GO:0070180">
    <property type="term" value="F:large ribosomal subunit rRNA binding"/>
    <property type="evidence" value="ECO:0007669"/>
    <property type="project" value="TreeGrafter"/>
</dbReference>
<dbReference type="Proteomes" id="UP000231071">
    <property type="component" value="Unassembled WGS sequence"/>
</dbReference>
<evidence type="ECO:0000256" key="4">
    <source>
        <dbReference type="RuleBase" id="RU003949"/>
    </source>
</evidence>
<evidence type="ECO:0000256" key="5">
    <source>
        <dbReference type="RuleBase" id="RU003950"/>
    </source>
</evidence>
<evidence type="ECO:0000313" key="7">
    <source>
        <dbReference type="Proteomes" id="UP000231071"/>
    </source>
</evidence>
<dbReference type="CDD" id="cd00337">
    <property type="entry name" value="Ribosomal_uL14"/>
    <property type="match status" value="1"/>
</dbReference>
<reference evidence="7" key="1">
    <citation type="submission" date="2017-09" db="EMBL/GenBank/DDBJ databases">
        <title>Depth-based differentiation of microbial function through sediment-hosted aquifers and enrichment of novel symbionts in the deep terrestrial subsurface.</title>
        <authorList>
            <person name="Probst A.J."/>
            <person name="Ladd B."/>
            <person name="Jarett J.K."/>
            <person name="Geller-Mcgrath D.E."/>
            <person name="Sieber C.M.K."/>
            <person name="Emerson J.B."/>
            <person name="Anantharaman K."/>
            <person name="Thomas B.C."/>
            <person name="Malmstrom R."/>
            <person name="Stieglmeier M."/>
            <person name="Klingl A."/>
            <person name="Woyke T."/>
            <person name="Ryan C.M."/>
            <person name="Banfield J.F."/>
        </authorList>
    </citation>
    <scope>NUCLEOTIDE SEQUENCE [LARGE SCALE GENOMIC DNA]</scope>
</reference>
<dbReference type="NCBIfam" id="TIGR01067">
    <property type="entry name" value="rplN_bact"/>
    <property type="match status" value="1"/>
</dbReference>
<keyword evidence="1 3" id="KW-0689">Ribosomal protein</keyword>
<dbReference type="InterPro" id="IPR005745">
    <property type="entry name" value="Ribosomal_uL14_bac-type"/>
</dbReference>
<comment type="subunit">
    <text evidence="3">Part of the 50S ribosomal subunit. Forms a cluster with proteins L3 and L19. In the 70S ribosome, L14 and L19 interact and together make contacts with the 16S rRNA in bridges B5 and B8.</text>
</comment>
<dbReference type="GO" id="GO:0003735">
    <property type="term" value="F:structural constituent of ribosome"/>
    <property type="evidence" value="ECO:0007669"/>
    <property type="project" value="InterPro"/>
</dbReference>